<evidence type="ECO:0000256" key="5">
    <source>
        <dbReference type="SAM" id="MobiDB-lite"/>
    </source>
</evidence>
<evidence type="ECO:0000256" key="3">
    <source>
        <dbReference type="ARBA" id="ARBA00023200"/>
    </source>
</evidence>
<keyword evidence="2 4" id="KW-0081">Bacteriolytic enzyme</keyword>
<reference evidence="6 7" key="1">
    <citation type="journal article" date="2018" name="Int. J. Syst. Evol. Microbiol.">
        <title>Flavobacterium chryseum sp. nov. and Flavobacterium psychroterrae sp. nov., novel environmental bacteria isolated from Antarctica.</title>
        <authorList>
            <person name="Kralova S."/>
            <person name="Svec P."/>
            <person name="Busse H.J."/>
            <person name="Stankova E."/>
            <person name="Vaczi P."/>
            <person name="Sedlacek I."/>
        </authorList>
    </citation>
    <scope>NUCLEOTIDE SEQUENCE [LARGE SCALE GENOMIC DNA]</scope>
    <source>
        <strain evidence="6 7">CCM 8827</strain>
    </source>
</reference>
<dbReference type="InterPro" id="IPR033907">
    <property type="entry name" value="Endolysin_autolysin"/>
</dbReference>
<dbReference type="EC" id="3.2.1.17" evidence="4"/>
<dbReference type="PANTHER" id="PTHR38107">
    <property type="match status" value="1"/>
</dbReference>
<protein>
    <recommendedName>
        <fullName evidence="4">Lysozyme</fullName>
        <ecNumber evidence="4">3.2.1.17</ecNumber>
    </recommendedName>
</protein>
<dbReference type="Pfam" id="PF00959">
    <property type="entry name" value="Phage_lysozyme"/>
    <property type="match status" value="1"/>
</dbReference>
<dbReference type="Gene3D" id="1.10.530.40">
    <property type="match status" value="1"/>
</dbReference>
<accession>A0ABS5PBP3</accession>
<feature type="region of interest" description="Disordered" evidence="5">
    <location>
        <begin position="235"/>
        <end position="265"/>
    </location>
</feature>
<dbReference type="CDD" id="cd00737">
    <property type="entry name" value="lyz_endolysin_autolysin"/>
    <property type="match status" value="1"/>
</dbReference>
<evidence type="ECO:0000256" key="4">
    <source>
        <dbReference type="RuleBase" id="RU003788"/>
    </source>
</evidence>
<dbReference type="SUPFAM" id="SSF53955">
    <property type="entry name" value="Lysozyme-like"/>
    <property type="match status" value="1"/>
</dbReference>
<dbReference type="InterPro" id="IPR051018">
    <property type="entry name" value="Bacteriophage_GH24"/>
</dbReference>
<comment type="catalytic activity">
    <reaction evidence="4">
        <text>Hydrolysis of (1-&gt;4)-beta-linkages between N-acetylmuramic acid and N-acetyl-D-glucosamine residues in a peptidoglycan and between N-acetyl-D-glucosamine residues in chitodextrins.</text>
        <dbReference type="EC" id="3.2.1.17"/>
    </reaction>
</comment>
<evidence type="ECO:0000313" key="6">
    <source>
        <dbReference type="EMBL" id="MBS7231156.1"/>
    </source>
</evidence>
<comment type="caution">
    <text evidence="6">The sequence shown here is derived from an EMBL/GenBank/DDBJ whole genome shotgun (WGS) entry which is preliminary data.</text>
</comment>
<dbReference type="InterPro" id="IPR002196">
    <property type="entry name" value="Glyco_hydro_24"/>
</dbReference>
<name>A0ABS5PBP3_9FLAO</name>
<organism evidence="6 7">
    <name type="scientific">Flavobacterium psychroterrae</name>
    <dbReference type="NCBI Taxonomy" id="2133767"/>
    <lineage>
        <taxon>Bacteria</taxon>
        <taxon>Pseudomonadati</taxon>
        <taxon>Bacteroidota</taxon>
        <taxon>Flavobacteriia</taxon>
        <taxon>Flavobacteriales</taxon>
        <taxon>Flavobacteriaceae</taxon>
        <taxon>Flavobacterium</taxon>
    </lineage>
</organism>
<keyword evidence="4" id="KW-0326">Glycosidase</keyword>
<keyword evidence="3" id="KW-1035">Host cytoplasm</keyword>
<proteinExistence type="inferred from homology"/>
<dbReference type="RefSeq" id="WP_213298104.1">
    <property type="nucleotide sequence ID" value="NZ_JAGYVZ010000006.1"/>
</dbReference>
<evidence type="ECO:0000256" key="2">
    <source>
        <dbReference type="ARBA" id="ARBA00022638"/>
    </source>
</evidence>
<dbReference type="InterPro" id="IPR023347">
    <property type="entry name" value="Lysozyme_dom_sf"/>
</dbReference>
<keyword evidence="7" id="KW-1185">Reference proteome</keyword>
<keyword evidence="1 4" id="KW-0929">Antimicrobial</keyword>
<sequence>MADLKISGNPNPIVGQAEKYSIEGVLGNSSLEQAILSQKHSTSPFDNQIKWTVHILEKGTWRKAISPDNDKTGATVTYTFFQQSLTRDGIRLKVEANGKSATIDIKTQKAPDAKIVKVELLNDKFQKPTKPFAYGDSIIASVHCVKMEMLPVKVTLWEDDMPKAGHNAANSKVQYGKGNVLNGRVYVKFFLGPNAAKIANLKVAPGKEAEGEGEMHEYYVTAEIFEKNPTRIASANTNVKNPDYKPEAKKQTPAQQKGPSKKEEKGIFDSAGDVLHDYYETSVSVLNEIGENIREKINSLMTVDMGGKKEENVASCGEKYCIKKDDSSELIREINIRLAGFGGNVPTDKFTDRTEKMIKQFQRDYMKVPETGKVCGNVLRSIDEFSNKWVEKISDYTCLCKNVHSITDKCSGFGKGRYNGEYSSSRKIERYHKYERPGIHRSLLWGTSALQFYLSQQNVYKYLWKTAGYRCWDHNRSVPRQSTNHMGKAVDIQFSKNGHNILGSVRSNLPLLHEIFDKFYKKYLQAKYQWIDGKNNFSIEPIGIGEGLTNSWIHLDVREFDNEYLDDKYFVKTQEKVLNGSIVELAKKLGFLNTCMCNSGANNSGTKPKEDAKNDKRIDPKKLKASSKIKLFIKDWEDFKPNLYNDDSEDHHCTIGYGHLVHLGPCNGSEPQEFKNGISKARALELFDLRIVDFERAVQRDVTVPLYQYEFDALISFLFNCGENFFVKKKAPKLHRNLLNKEYEAAAKEFLDVTSGGLGGLVKRRKAENNMFLNNIYDSKH</sequence>
<gene>
    <name evidence="6" type="ORF">KHA90_08970</name>
</gene>
<dbReference type="PANTHER" id="PTHR38107:SF3">
    <property type="entry name" value="LYSOZYME RRRD-RELATED"/>
    <property type="match status" value="1"/>
</dbReference>
<dbReference type="EMBL" id="JAGYVZ010000006">
    <property type="protein sequence ID" value="MBS7231156.1"/>
    <property type="molecule type" value="Genomic_DNA"/>
</dbReference>
<evidence type="ECO:0000256" key="1">
    <source>
        <dbReference type="ARBA" id="ARBA00022529"/>
    </source>
</evidence>
<dbReference type="InterPro" id="IPR023346">
    <property type="entry name" value="Lysozyme-like_dom_sf"/>
</dbReference>
<keyword evidence="4 6" id="KW-0378">Hydrolase</keyword>
<dbReference type="Proteomes" id="UP000722625">
    <property type="component" value="Unassembled WGS sequence"/>
</dbReference>
<dbReference type="GO" id="GO:0016787">
    <property type="term" value="F:hydrolase activity"/>
    <property type="evidence" value="ECO:0007669"/>
    <property type="project" value="UniProtKB-KW"/>
</dbReference>
<comment type="similarity">
    <text evidence="4">Belongs to the glycosyl hydrolase 24 family.</text>
</comment>
<evidence type="ECO:0000313" key="7">
    <source>
        <dbReference type="Proteomes" id="UP000722625"/>
    </source>
</evidence>